<organism evidence="5 6">
    <name type="scientific">Lactiplantibacillus nangangensis</name>
    <dbReference type="NCBI Taxonomy" id="2559917"/>
    <lineage>
        <taxon>Bacteria</taxon>
        <taxon>Bacillati</taxon>
        <taxon>Bacillota</taxon>
        <taxon>Bacilli</taxon>
        <taxon>Lactobacillales</taxon>
        <taxon>Lactobacillaceae</taxon>
        <taxon>Lactiplantibacillus</taxon>
    </lineage>
</organism>
<evidence type="ECO:0000256" key="3">
    <source>
        <dbReference type="ARBA" id="ARBA00023163"/>
    </source>
</evidence>
<name>A0ABW1SGD6_9LACO</name>
<evidence type="ECO:0000256" key="2">
    <source>
        <dbReference type="ARBA" id="ARBA00023125"/>
    </source>
</evidence>
<dbReference type="PRINTS" id="PR00032">
    <property type="entry name" value="HTHARAC"/>
</dbReference>
<keyword evidence="1" id="KW-0805">Transcription regulation</keyword>
<dbReference type="InterPro" id="IPR011051">
    <property type="entry name" value="RmlC_Cupin_sf"/>
</dbReference>
<dbReference type="PANTHER" id="PTHR43280">
    <property type="entry name" value="ARAC-FAMILY TRANSCRIPTIONAL REGULATOR"/>
    <property type="match status" value="1"/>
</dbReference>
<dbReference type="InterPro" id="IPR020449">
    <property type="entry name" value="Tscrpt_reg_AraC-type_HTH"/>
</dbReference>
<comment type="caution">
    <text evidence="5">The sequence shown here is derived from an EMBL/GenBank/DDBJ whole genome shotgun (WGS) entry which is preliminary data.</text>
</comment>
<dbReference type="InterPro" id="IPR018062">
    <property type="entry name" value="HTH_AraC-typ_CS"/>
</dbReference>
<keyword evidence="6" id="KW-1185">Reference proteome</keyword>
<dbReference type="SUPFAM" id="SSF46689">
    <property type="entry name" value="Homeodomain-like"/>
    <property type="match status" value="1"/>
</dbReference>
<protein>
    <submittedName>
        <fullName evidence="5">Helix-turn-helix domain-containing protein</fullName>
    </submittedName>
</protein>
<feature type="domain" description="HTH araC/xylS-type" evidence="4">
    <location>
        <begin position="233"/>
        <end position="330"/>
    </location>
</feature>
<dbReference type="PROSITE" id="PS00041">
    <property type="entry name" value="HTH_ARAC_FAMILY_1"/>
    <property type="match status" value="1"/>
</dbReference>
<keyword evidence="3" id="KW-0804">Transcription</keyword>
<gene>
    <name evidence="5" type="ORF">ACFP1L_00365</name>
</gene>
<evidence type="ECO:0000313" key="6">
    <source>
        <dbReference type="Proteomes" id="UP001596171"/>
    </source>
</evidence>
<proteinExistence type="predicted"/>
<dbReference type="PANTHER" id="PTHR43280:SF28">
    <property type="entry name" value="HTH-TYPE TRANSCRIPTIONAL ACTIVATOR RHAS"/>
    <property type="match status" value="1"/>
</dbReference>
<dbReference type="InterPro" id="IPR018060">
    <property type="entry name" value="HTH_AraC"/>
</dbReference>
<dbReference type="Proteomes" id="UP001596171">
    <property type="component" value="Unassembled WGS sequence"/>
</dbReference>
<dbReference type="PROSITE" id="PS01124">
    <property type="entry name" value="HTH_ARAC_FAMILY_2"/>
    <property type="match status" value="1"/>
</dbReference>
<dbReference type="SMART" id="SM00342">
    <property type="entry name" value="HTH_ARAC"/>
    <property type="match status" value="1"/>
</dbReference>
<reference evidence="6" key="1">
    <citation type="journal article" date="2019" name="Int. J. Syst. Evol. Microbiol.">
        <title>The Global Catalogue of Microorganisms (GCM) 10K type strain sequencing project: providing services to taxonomists for standard genome sequencing and annotation.</title>
        <authorList>
            <consortium name="The Broad Institute Genomics Platform"/>
            <consortium name="The Broad Institute Genome Sequencing Center for Infectious Disease"/>
            <person name="Wu L."/>
            <person name="Ma J."/>
        </authorList>
    </citation>
    <scope>NUCLEOTIDE SEQUENCE [LARGE SCALE GENOMIC DNA]</scope>
    <source>
        <strain evidence="6">CCM 8930</strain>
    </source>
</reference>
<dbReference type="SUPFAM" id="SSF51182">
    <property type="entry name" value="RmlC-like cupins"/>
    <property type="match status" value="1"/>
</dbReference>
<keyword evidence="2" id="KW-0238">DNA-binding</keyword>
<sequence>MNTEILELLRQNSHPRDWQKLAPLMNLHVASQIDGQPVYEFYNTLDDSLAVNPQSIAISVQPVNSYIPFHLHDYVEVMIPLLGDCTVVTRREKIAVGQDDMLVMGNQTAHRVESIKTGSIVVNLALKQSAFTLNDFDFMRPTNNNAAISTMLFSLMSNEQRDNASYNLFKTQHNAKIVDTVYDIIREYYRPDTQSNQIIRLEILTLLTRLIRVAAHSDLKVKTVAGEPTTNLLSLLLYIEKNYATITLAEMAKHFGFNPNYLSAYLKKQTGLTFIKLVHLQRINTAAEYLTYTKAPVDQIAIKVGYENPSYFYKVFRKHLQVSPTEYREKNQIHPQQR</sequence>
<dbReference type="Pfam" id="PF12833">
    <property type="entry name" value="HTH_18"/>
    <property type="match status" value="1"/>
</dbReference>
<evidence type="ECO:0000256" key="1">
    <source>
        <dbReference type="ARBA" id="ARBA00023015"/>
    </source>
</evidence>
<evidence type="ECO:0000313" key="5">
    <source>
        <dbReference type="EMBL" id="MFC6200343.1"/>
    </source>
</evidence>
<dbReference type="Gene3D" id="1.10.10.60">
    <property type="entry name" value="Homeodomain-like"/>
    <property type="match status" value="2"/>
</dbReference>
<evidence type="ECO:0000259" key="4">
    <source>
        <dbReference type="PROSITE" id="PS01124"/>
    </source>
</evidence>
<dbReference type="EMBL" id="JBHSSE010000002">
    <property type="protein sequence ID" value="MFC6200343.1"/>
    <property type="molecule type" value="Genomic_DNA"/>
</dbReference>
<dbReference type="InterPro" id="IPR009057">
    <property type="entry name" value="Homeodomain-like_sf"/>
</dbReference>
<accession>A0ABW1SGD6</accession>
<dbReference type="RefSeq" id="WP_137616117.1">
    <property type="nucleotide sequence ID" value="NZ_BJDI01000007.1"/>
</dbReference>